<dbReference type="InterPro" id="IPR014833">
    <property type="entry name" value="TnsA_N"/>
</dbReference>
<evidence type="ECO:0000313" key="3">
    <source>
        <dbReference type="Proteomes" id="UP000244571"/>
    </source>
</evidence>
<proteinExistence type="predicted"/>
<dbReference type="InterPro" id="IPR011856">
    <property type="entry name" value="tRNA_endonuc-like_dom_sf"/>
</dbReference>
<evidence type="ECO:0000259" key="1">
    <source>
        <dbReference type="Pfam" id="PF08722"/>
    </source>
</evidence>
<name>A0A2R4XLT6_9BURK</name>
<reference evidence="2 3" key="1">
    <citation type="submission" date="2018-04" db="EMBL/GenBank/DDBJ databases">
        <title>Bordetella sp. HZ20 isolated from seawater.</title>
        <authorList>
            <person name="Sun C."/>
        </authorList>
    </citation>
    <scope>NUCLEOTIDE SEQUENCE [LARGE SCALE GENOMIC DNA]</scope>
    <source>
        <strain evidence="2 3">HZ20</strain>
    </source>
</reference>
<dbReference type="AlphaFoldDB" id="A0A2R4XLT6"/>
<dbReference type="RefSeq" id="WP_108622121.1">
    <property type="nucleotide sequence ID" value="NZ_CP028901.1"/>
</dbReference>
<dbReference type="KEGG" id="boz:DBV39_14385"/>
<accession>A0A2R4XLT6</accession>
<dbReference type="GO" id="GO:0003676">
    <property type="term" value="F:nucleic acid binding"/>
    <property type="evidence" value="ECO:0007669"/>
    <property type="project" value="InterPro"/>
</dbReference>
<dbReference type="Proteomes" id="UP000244571">
    <property type="component" value="Chromosome"/>
</dbReference>
<protein>
    <recommendedName>
        <fullName evidence="1">TnsA endonuclease N-terminal domain-containing protein</fullName>
    </recommendedName>
</protein>
<dbReference type="Pfam" id="PF08722">
    <property type="entry name" value="Tn7_TnsA-like_N"/>
    <property type="match status" value="1"/>
</dbReference>
<evidence type="ECO:0000313" key="2">
    <source>
        <dbReference type="EMBL" id="AWB34709.1"/>
    </source>
</evidence>
<gene>
    <name evidence="2" type="ORF">DBV39_14385</name>
</gene>
<sequence length="207" mass="23900">MVARRVITRSGRGFRGRYPSRKMGRMVEFESLIERDLIQLLEFSTGVVSYEEQPERLEYFDGETMRVYFPDFAVELVTGQRLHLEAKPQAKLDSIKTRTKYDHIAQHYANHRSEQYQVVTETVVRREPLHSNLRKLSGLRARPTGDVETLSLRGGGEPWEGLESRVGHYALMKRVALGIWQCNLEQPLQGSLLVQRAEEVGHDSLYL</sequence>
<dbReference type="Gene3D" id="3.40.1350.10">
    <property type="match status" value="1"/>
</dbReference>
<organism evidence="2 3">
    <name type="scientific">Orrella marina</name>
    <dbReference type="NCBI Taxonomy" id="2163011"/>
    <lineage>
        <taxon>Bacteria</taxon>
        <taxon>Pseudomonadati</taxon>
        <taxon>Pseudomonadota</taxon>
        <taxon>Betaproteobacteria</taxon>
        <taxon>Burkholderiales</taxon>
        <taxon>Alcaligenaceae</taxon>
        <taxon>Orrella</taxon>
    </lineage>
</organism>
<feature type="domain" description="TnsA endonuclease N-terminal" evidence="1">
    <location>
        <begin position="47"/>
        <end position="121"/>
    </location>
</feature>
<dbReference type="OrthoDB" id="509902at2"/>
<keyword evidence="3" id="KW-1185">Reference proteome</keyword>
<dbReference type="EMBL" id="CP028901">
    <property type="protein sequence ID" value="AWB34709.1"/>
    <property type="molecule type" value="Genomic_DNA"/>
</dbReference>